<feature type="region of interest" description="Disordered" evidence="1">
    <location>
        <begin position="1"/>
        <end position="22"/>
    </location>
</feature>
<dbReference type="EMBL" id="CAEZWJ010000002">
    <property type="protein sequence ID" value="CAB4643470.1"/>
    <property type="molecule type" value="Genomic_DNA"/>
</dbReference>
<accession>A0A6J6IPR5</accession>
<evidence type="ECO:0000313" key="3">
    <source>
        <dbReference type="EMBL" id="CAB4643470.1"/>
    </source>
</evidence>
<evidence type="ECO:0000313" key="2">
    <source>
        <dbReference type="EMBL" id="CAB4626368.1"/>
    </source>
</evidence>
<name>A0A6J6IPR5_9ZZZZ</name>
<dbReference type="EMBL" id="CAEZVQ010000002">
    <property type="protein sequence ID" value="CAB4626368.1"/>
    <property type="molecule type" value="Genomic_DNA"/>
</dbReference>
<dbReference type="AlphaFoldDB" id="A0A6J6IPR5"/>
<gene>
    <name evidence="2" type="ORF">UFOPK2086_00059</name>
    <name evidence="3" type="ORF">UFOPK2214_00072</name>
</gene>
<proteinExistence type="predicted"/>
<evidence type="ECO:0000256" key="1">
    <source>
        <dbReference type="SAM" id="MobiDB-lite"/>
    </source>
</evidence>
<reference evidence="2" key="1">
    <citation type="submission" date="2020-05" db="EMBL/GenBank/DDBJ databases">
        <authorList>
            <person name="Chiriac C."/>
            <person name="Salcher M."/>
            <person name="Ghai R."/>
            <person name="Kavagutti S V."/>
        </authorList>
    </citation>
    <scope>NUCLEOTIDE SEQUENCE</scope>
</reference>
<organism evidence="2">
    <name type="scientific">freshwater metagenome</name>
    <dbReference type="NCBI Taxonomy" id="449393"/>
    <lineage>
        <taxon>unclassified sequences</taxon>
        <taxon>metagenomes</taxon>
        <taxon>ecological metagenomes</taxon>
    </lineage>
</organism>
<sequence length="265" mass="30214">MAHIPTSTAQPTSAPSTSPPPDQLVWTTVGAGPSRQIIDEWTRYARRPAIVRHVNSWGFMPRPIEHLDEVLELAGFGRAIDDSDGDQFLWHLVREAEHDEIAARIVLHRMMPSIMNMARRRSRVFQGGLEMAINDAVGTAWMIIRTFPHHRRPRKIAANIAKDTEYYAFVRQHRLKRVREQQVGDEMLQGTYEYQLAHGDSEDFDNAMAEAEENGVKAHHIELLNRLANGEHSRDIAATEGVSARTVRQYRKDAVEEVRRVLLNG</sequence>
<feature type="compositionally biased region" description="Low complexity" evidence="1">
    <location>
        <begin position="1"/>
        <end position="16"/>
    </location>
</feature>
<protein>
    <submittedName>
        <fullName evidence="2">Unannotated protein</fullName>
    </submittedName>
</protein>